<gene>
    <name evidence="2" type="ORF">A2Z33_04405</name>
</gene>
<accession>A0A1F5YWB8</accession>
<evidence type="ECO:0000256" key="1">
    <source>
        <dbReference type="SAM" id="Phobius"/>
    </source>
</evidence>
<feature type="transmembrane region" description="Helical" evidence="1">
    <location>
        <begin position="37"/>
        <end position="59"/>
    </location>
</feature>
<name>A0A1F5YWB8_9BACT</name>
<reference evidence="2 3" key="1">
    <citation type="journal article" date="2016" name="Nat. Commun.">
        <title>Thousands of microbial genomes shed light on interconnected biogeochemical processes in an aquifer system.</title>
        <authorList>
            <person name="Anantharaman K."/>
            <person name="Brown C.T."/>
            <person name="Hug L.A."/>
            <person name="Sharon I."/>
            <person name="Castelle C.J."/>
            <person name="Probst A.J."/>
            <person name="Thomas B.C."/>
            <person name="Singh A."/>
            <person name="Wilkins M.J."/>
            <person name="Karaoz U."/>
            <person name="Brodie E.L."/>
            <person name="Williams K.H."/>
            <person name="Hubbard S.S."/>
            <person name="Banfield J.F."/>
        </authorList>
    </citation>
    <scope>NUCLEOTIDE SEQUENCE [LARGE SCALE GENOMIC DNA]</scope>
</reference>
<keyword evidence="1" id="KW-1133">Transmembrane helix</keyword>
<comment type="caution">
    <text evidence="2">The sequence shown here is derived from an EMBL/GenBank/DDBJ whole genome shotgun (WGS) entry which is preliminary data.</text>
</comment>
<dbReference type="AlphaFoldDB" id="A0A1F5YWB8"/>
<protein>
    <submittedName>
        <fullName evidence="2">Uncharacterized protein</fullName>
    </submittedName>
</protein>
<dbReference type="Proteomes" id="UP000178448">
    <property type="component" value="Unassembled WGS sequence"/>
</dbReference>
<evidence type="ECO:0000313" key="3">
    <source>
        <dbReference type="Proteomes" id="UP000178448"/>
    </source>
</evidence>
<evidence type="ECO:0000313" key="2">
    <source>
        <dbReference type="EMBL" id="OGG04384.1"/>
    </source>
</evidence>
<dbReference type="EMBL" id="MFJD01000003">
    <property type="protein sequence ID" value="OGG04384.1"/>
    <property type="molecule type" value="Genomic_DNA"/>
</dbReference>
<sequence length="89" mass="9013">MRTHAGISGGIVTTEVAIGIKVAGAAVGWIVGAWVGIAVAAGDGVPISIHIAGVGFAAVGELQAPRSSARIIRTCVNLIFIVFNPFQFV</sequence>
<feature type="transmembrane region" description="Helical" evidence="1">
    <location>
        <begin position="12"/>
        <end position="31"/>
    </location>
</feature>
<keyword evidence="1" id="KW-0472">Membrane</keyword>
<feature type="transmembrane region" description="Helical" evidence="1">
    <location>
        <begin position="71"/>
        <end position="88"/>
    </location>
</feature>
<proteinExistence type="predicted"/>
<keyword evidence="1" id="KW-0812">Transmembrane</keyword>
<organism evidence="2 3">
    <name type="scientific">Candidatus Gottesmanbacteria bacterium RBG_16_52_11</name>
    <dbReference type="NCBI Taxonomy" id="1798374"/>
    <lineage>
        <taxon>Bacteria</taxon>
        <taxon>Candidatus Gottesmaniibacteriota</taxon>
    </lineage>
</organism>